<dbReference type="Proteomes" id="UP000184001">
    <property type="component" value="Unassembled WGS sequence"/>
</dbReference>
<protein>
    <submittedName>
        <fullName evidence="8">DNA-binding transcriptional response regulator, NtrC family, contains REC, AAA-type ATPase, and a Fis-type DNA-binding domains</fullName>
    </submittedName>
    <submittedName>
        <fullName evidence="7">Sigma 54-interacting transcriptional regulator</fullName>
    </submittedName>
</protein>
<organism evidence="8 9">
    <name type="scientific">Halodesulfovibrio aestuarii</name>
    <dbReference type="NCBI Taxonomy" id="126333"/>
    <lineage>
        <taxon>Bacteria</taxon>
        <taxon>Pseudomonadati</taxon>
        <taxon>Thermodesulfobacteriota</taxon>
        <taxon>Desulfovibrionia</taxon>
        <taxon>Desulfovibrionales</taxon>
        <taxon>Desulfovibrionaceae</taxon>
        <taxon>Halodesulfovibrio</taxon>
    </lineage>
</organism>
<keyword evidence="10" id="KW-1185">Reference proteome</keyword>
<evidence type="ECO:0000256" key="3">
    <source>
        <dbReference type="ARBA" id="ARBA00023015"/>
    </source>
</evidence>
<dbReference type="Pfam" id="PF25601">
    <property type="entry name" value="AAA_lid_14"/>
    <property type="match status" value="1"/>
</dbReference>
<dbReference type="GO" id="GO:0003677">
    <property type="term" value="F:DNA binding"/>
    <property type="evidence" value="ECO:0007669"/>
    <property type="project" value="UniProtKB-KW"/>
</dbReference>
<sequence length="463" mass="52105">MLQYQIVTPHVEASEMLKRSILAIQPDIKVNTACELVSATTNSHIDVFFVDHSLLLGDKVDISEGLNYIWKEASSADVVILVNSTEIRYAIEGINAGAVDYLAYPLMHSEVTLVLSRLDRDLARKHELSYLQDDFWNEKALQLVKTNSPLMREVFSMVRQMAATKTTVLLTGETGIGKSVLAKLIHSHSTRRDKPFVSLHCGAIPDSLIESELFGHTRGAFTGALKDTIGKFGAAEGGTLFLDEIGTITPSMQIKLLHVLQERTIQRVGSDKEHFVDVRIIAATNDDLWRQCELGTFRKDLYYRLNVFPIRIPSLRERKEDIASFAKTFIQDCNHMLGKDIVGLHPKVLAAFKRYSWPGNVRELENIIERACILETDKFIRLENIPNEISALSSATLDTQADISVPLGEARQNVVNQFEYIYLSELLQATKGKINKAAKQAGITTRQIHKLMQKHELTKDDFK</sequence>
<evidence type="ECO:0000256" key="4">
    <source>
        <dbReference type="ARBA" id="ARBA00023125"/>
    </source>
</evidence>
<dbReference type="Gene3D" id="3.40.50.2300">
    <property type="match status" value="1"/>
</dbReference>
<dbReference type="RefSeq" id="WP_020001879.1">
    <property type="nucleotide sequence ID" value="NZ_CP192217.1"/>
</dbReference>
<keyword evidence="1" id="KW-0547">Nucleotide-binding</keyword>
<dbReference type="CDD" id="cd00009">
    <property type="entry name" value="AAA"/>
    <property type="match status" value="1"/>
</dbReference>
<accession>A0A8G2C7W2</accession>
<dbReference type="InterPro" id="IPR027417">
    <property type="entry name" value="P-loop_NTPase"/>
</dbReference>
<dbReference type="PROSITE" id="PS50045">
    <property type="entry name" value="SIGMA54_INTERACT_4"/>
    <property type="match status" value="1"/>
</dbReference>
<dbReference type="InterPro" id="IPR003593">
    <property type="entry name" value="AAA+_ATPase"/>
</dbReference>
<dbReference type="GO" id="GO:0005524">
    <property type="term" value="F:ATP binding"/>
    <property type="evidence" value="ECO:0007669"/>
    <property type="project" value="UniProtKB-KW"/>
</dbReference>
<keyword evidence="3" id="KW-0805">Transcription regulation</keyword>
<dbReference type="AlphaFoldDB" id="A0A8G2C7W2"/>
<dbReference type="InterPro" id="IPR002078">
    <property type="entry name" value="Sigma_54_int"/>
</dbReference>
<evidence type="ECO:0000256" key="2">
    <source>
        <dbReference type="ARBA" id="ARBA00022840"/>
    </source>
</evidence>
<keyword evidence="4 8" id="KW-0238">DNA-binding</keyword>
<evidence type="ECO:0000313" key="9">
    <source>
        <dbReference type="Proteomes" id="UP000184001"/>
    </source>
</evidence>
<keyword evidence="2" id="KW-0067">ATP-binding</keyword>
<dbReference type="SUPFAM" id="SSF52172">
    <property type="entry name" value="CheY-like"/>
    <property type="match status" value="1"/>
</dbReference>
<dbReference type="Proteomes" id="UP001568358">
    <property type="component" value="Unassembled WGS sequence"/>
</dbReference>
<reference evidence="7 10" key="2">
    <citation type="submission" date="2024-07" db="EMBL/GenBank/DDBJ databases">
        <title>Active virus-host system and metabolic interactions in a Lokiarchaeon culture.</title>
        <authorList>
            <person name="Ponce Toledo R.I."/>
            <person name="Rodrigues Oliveira T."/>
            <person name="Schleper C."/>
        </authorList>
    </citation>
    <scope>NUCLEOTIDE SEQUENCE [LARGE SCALE GENOMIC DNA]</scope>
    <source>
        <strain evidence="7 10">B35</strain>
    </source>
</reference>
<dbReference type="GO" id="GO:0006355">
    <property type="term" value="P:regulation of DNA-templated transcription"/>
    <property type="evidence" value="ECO:0007669"/>
    <property type="project" value="InterPro"/>
</dbReference>
<keyword evidence="5" id="KW-0804">Transcription</keyword>
<evidence type="ECO:0000259" key="6">
    <source>
        <dbReference type="PROSITE" id="PS50045"/>
    </source>
</evidence>
<reference evidence="8 9" key="1">
    <citation type="submission" date="2016-11" db="EMBL/GenBank/DDBJ databases">
        <authorList>
            <person name="Varghese N."/>
            <person name="Submissions S."/>
        </authorList>
    </citation>
    <scope>NUCLEOTIDE SEQUENCE [LARGE SCALE GENOMIC DNA]</scope>
    <source>
        <strain evidence="8 9">DSM 17919</strain>
    </source>
</reference>
<evidence type="ECO:0000313" key="10">
    <source>
        <dbReference type="Proteomes" id="UP001568358"/>
    </source>
</evidence>
<dbReference type="Gene3D" id="3.40.50.300">
    <property type="entry name" value="P-loop containing nucleotide triphosphate hydrolases"/>
    <property type="match status" value="1"/>
</dbReference>
<dbReference type="SUPFAM" id="SSF46689">
    <property type="entry name" value="Homeodomain-like"/>
    <property type="match status" value="1"/>
</dbReference>
<feature type="domain" description="Sigma-54 factor interaction" evidence="6">
    <location>
        <begin position="144"/>
        <end position="373"/>
    </location>
</feature>
<dbReference type="PROSITE" id="PS00676">
    <property type="entry name" value="SIGMA54_INTERACT_2"/>
    <property type="match status" value="1"/>
</dbReference>
<evidence type="ECO:0000313" key="7">
    <source>
        <dbReference type="EMBL" id="MEZ6852300.1"/>
    </source>
</evidence>
<dbReference type="InterPro" id="IPR009057">
    <property type="entry name" value="Homeodomain-like_sf"/>
</dbReference>
<dbReference type="Pfam" id="PF00158">
    <property type="entry name" value="Sigma54_activat"/>
    <property type="match status" value="1"/>
</dbReference>
<dbReference type="SUPFAM" id="SSF52540">
    <property type="entry name" value="P-loop containing nucleoside triphosphate hydrolases"/>
    <property type="match status" value="1"/>
</dbReference>
<dbReference type="PANTHER" id="PTHR32071">
    <property type="entry name" value="TRANSCRIPTIONAL REGULATORY PROTEIN"/>
    <property type="match status" value="1"/>
</dbReference>
<dbReference type="Gene3D" id="1.10.8.60">
    <property type="match status" value="1"/>
</dbReference>
<gene>
    <name evidence="7" type="ORF">AB2Z07_01925</name>
    <name evidence="8" type="ORF">SAMN05660830_00754</name>
</gene>
<proteinExistence type="predicted"/>
<dbReference type="EMBL" id="FQZR01000002">
    <property type="protein sequence ID" value="SHI71608.1"/>
    <property type="molecule type" value="Genomic_DNA"/>
</dbReference>
<dbReference type="FunFam" id="3.40.50.300:FF:000006">
    <property type="entry name" value="DNA-binding transcriptional regulator NtrC"/>
    <property type="match status" value="1"/>
</dbReference>
<evidence type="ECO:0000256" key="5">
    <source>
        <dbReference type="ARBA" id="ARBA00023163"/>
    </source>
</evidence>
<dbReference type="InterPro" id="IPR025943">
    <property type="entry name" value="Sigma_54_int_dom_ATP-bd_2"/>
</dbReference>
<evidence type="ECO:0000313" key="8">
    <source>
        <dbReference type="EMBL" id="SHI71608.1"/>
    </source>
</evidence>
<name>A0A8G2C7W2_9BACT</name>
<dbReference type="EMBL" id="JBFSOO010000001">
    <property type="protein sequence ID" value="MEZ6852300.1"/>
    <property type="molecule type" value="Genomic_DNA"/>
</dbReference>
<dbReference type="InterPro" id="IPR025944">
    <property type="entry name" value="Sigma_54_int_dom_CS"/>
</dbReference>
<dbReference type="Gene3D" id="1.10.10.60">
    <property type="entry name" value="Homeodomain-like"/>
    <property type="match status" value="1"/>
</dbReference>
<evidence type="ECO:0000256" key="1">
    <source>
        <dbReference type="ARBA" id="ARBA00022741"/>
    </source>
</evidence>
<dbReference type="PROSITE" id="PS00688">
    <property type="entry name" value="SIGMA54_INTERACT_3"/>
    <property type="match status" value="1"/>
</dbReference>
<comment type="caution">
    <text evidence="8">The sequence shown here is derived from an EMBL/GenBank/DDBJ whole genome shotgun (WGS) entry which is preliminary data.</text>
</comment>
<dbReference type="InterPro" id="IPR058031">
    <property type="entry name" value="AAA_lid_NorR"/>
</dbReference>
<dbReference type="InterPro" id="IPR011006">
    <property type="entry name" value="CheY-like_superfamily"/>
</dbReference>
<dbReference type="SMART" id="SM00382">
    <property type="entry name" value="AAA"/>
    <property type="match status" value="1"/>
</dbReference>